<organism evidence="15 16">
    <name type="scientific">Gonapodya prolifera (strain JEL478)</name>
    <name type="common">Monoblepharis prolifera</name>
    <dbReference type="NCBI Taxonomy" id="1344416"/>
    <lineage>
        <taxon>Eukaryota</taxon>
        <taxon>Fungi</taxon>
        <taxon>Fungi incertae sedis</taxon>
        <taxon>Chytridiomycota</taxon>
        <taxon>Chytridiomycota incertae sedis</taxon>
        <taxon>Monoblepharidomycetes</taxon>
        <taxon>Monoblepharidales</taxon>
        <taxon>Gonapodyaceae</taxon>
        <taxon>Gonapodya</taxon>
    </lineage>
</organism>
<evidence type="ECO:0000256" key="8">
    <source>
        <dbReference type="ARBA" id="ARBA00023204"/>
    </source>
</evidence>
<evidence type="ECO:0000256" key="11">
    <source>
        <dbReference type="RuleBase" id="RU003756"/>
    </source>
</evidence>
<dbReference type="FunFam" id="1.10.1420.10:FF:000003">
    <property type="entry name" value="DNA mismatch repair protein"/>
    <property type="match status" value="1"/>
</dbReference>
<evidence type="ECO:0000256" key="6">
    <source>
        <dbReference type="ARBA" id="ARBA00022840"/>
    </source>
</evidence>
<comment type="function">
    <text evidence="11">Component of the post-replicative DNA mismatch repair system (MMR).</text>
</comment>
<dbReference type="InterPro" id="IPR027417">
    <property type="entry name" value="P-loop_NTPase"/>
</dbReference>
<dbReference type="AlphaFoldDB" id="A0A139AW63"/>
<evidence type="ECO:0000256" key="12">
    <source>
        <dbReference type="SAM" id="Coils"/>
    </source>
</evidence>
<feature type="region of interest" description="Disordered" evidence="13">
    <location>
        <begin position="846"/>
        <end position="866"/>
    </location>
</feature>
<dbReference type="InterPro" id="IPR007860">
    <property type="entry name" value="DNA_mmatch_repair_MutS_con_dom"/>
</dbReference>
<keyword evidence="6" id="KW-0067">ATP-binding</keyword>
<dbReference type="InterPro" id="IPR045076">
    <property type="entry name" value="MutS"/>
</dbReference>
<dbReference type="Pfam" id="PF05192">
    <property type="entry name" value="MutS_III"/>
    <property type="match status" value="1"/>
</dbReference>
<dbReference type="InterPro" id="IPR000432">
    <property type="entry name" value="DNA_mismatch_repair_MutS_C"/>
</dbReference>
<dbReference type="InterPro" id="IPR007696">
    <property type="entry name" value="DNA_mismatch_repair_MutS_core"/>
</dbReference>
<dbReference type="Gene3D" id="3.40.1170.10">
    <property type="entry name" value="DNA repair protein MutS, domain I"/>
    <property type="match status" value="1"/>
</dbReference>
<evidence type="ECO:0000256" key="4">
    <source>
        <dbReference type="ARBA" id="ARBA00022741"/>
    </source>
</evidence>
<evidence type="ECO:0000256" key="13">
    <source>
        <dbReference type="SAM" id="MobiDB-lite"/>
    </source>
</evidence>
<dbReference type="Gene3D" id="1.10.1420.10">
    <property type="match status" value="2"/>
</dbReference>
<dbReference type="Pfam" id="PF01624">
    <property type="entry name" value="MutS_I"/>
    <property type="match status" value="1"/>
</dbReference>
<keyword evidence="5 11" id="KW-0227">DNA damage</keyword>
<evidence type="ECO:0000256" key="3">
    <source>
        <dbReference type="ARBA" id="ARBA00019549"/>
    </source>
</evidence>
<dbReference type="PANTHER" id="PTHR11361:SF35">
    <property type="entry name" value="DNA MISMATCH REPAIR PROTEIN MSH2"/>
    <property type="match status" value="1"/>
</dbReference>
<dbReference type="SMART" id="SM00533">
    <property type="entry name" value="MUTSd"/>
    <property type="match status" value="1"/>
</dbReference>
<dbReference type="OMA" id="LVRFPQK"/>
<name>A0A139AW63_GONPJ</name>
<dbReference type="Pfam" id="PF00488">
    <property type="entry name" value="MutS_V"/>
    <property type="match status" value="1"/>
</dbReference>
<dbReference type="Pfam" id="PF05190">
    <property type="entry name" value="MutS_IV"/>
    <property type="match status" value="1"/>
</dbReference>
<dbReference type="STRING" id="1344416.A0A139AW63"/>
<keyword evidence="16" id="KW-1185">Reference proteome</keyword>
<dbReference type="InterPro" id="IPR007695">
    <property type="entry name" value="DNA_mismatch_repair_MutS-lik_N"/>
</dbReference>
<dbReference type="Gene3D" id="3.40.50.300">
    <property type="entry name" value="P-loop containing nucleotide triphosphate hydrolases"/>
    <property type="match status" value="1"/>
</dbReference>
<dbReference type="PANTHER" id="PTHR11361">
    <property type="entry name" value="DNA MISMATCH REPAIR PROTEIN MUTS FAMILY MEMBER"/>
    <property type="match status" value="1"/>
</dbReference>
<evidence type="ECO:0000256" key="5">
    <source>
        <dbReference type="ARBA" id="ARBA00022763"/>
    </source>
</evidence>
<reference evidence="15 16" key="1">
    <citation type="journal article" date="2015" name="Genome Biol. Evol.">
        <title>Phylogenomic analyses indicate that early fungi evolved digesting cell walls of algal ancestors of land plants.</title>
        <authorList>
            <person name="Chang Y."/>
            <person name="Wang S."/>
            <person name="Sekimoto S."/>
            <person name="Aerts A.L."/>
            <person name="Choi C."/>
            <person name="Clum A."/>
            <person name="LaButti K.M."/>
            <person name="Lindquist E.A."/>
            <person name="Yee Ngan C."/>
            <person name="Ohm R.A."/>
            <person name="Salamov A.A."/>
            <person name="Grigoriev I.V."/>
            <person name="Spatafora J.W."/>
            <person name="Berbee M.L."/>
        </authorList>
    </citation>
    <scope>NUCLEOTIDE SEQUENCE [LARGE SCALE GENOMIC DNA]</scope>
    <source>
        <strain evidence="15 16">JEL478</strain>
    </source>
</reference>
<dbReference type="GO" id="GO:0032301">
    <property type="term" value="C:MutSalpha complex"/>
    <property type="evidence" value="ECO:0007669"/>
    <property type="project" value="TreeGrafter"/>
</dbReference>
<dbReference type="OrthoDB" id="295033at2759"/>
<evidence type="ECO:0000259" key="14">
    <source>
        <dbReference type="PROSITE" id="PS00486"/>
    </source>
</evidence>
<proteinExistence type="inferred from homology"/>
<evidence type="ECO:0000256" key="1">
    <source>
        <dbReference type="ARBA" id="ARBA00004123"/>
    </source>
</evidence>
<dbReference type="FunFam" id="3.40.50.300:FF:000523">
    <property type="entry name" value="DNA mismatch repair protein"/>
    <property type="match status" value="1"/>
</dbReference>
<comment type="subcellular location">
    <subcellularLocation>
        <location evidence="1">Nucleus</location>
    </subcellularLocation>
</comment>
<dbReference type="SMART" id="SM00534">
    <property type="entry name" value="MUTSac"/>
    <property type="match status" value="1"/>
</dbReference>
<dbReference type="FunFam" id="3.30.420.110:FF:000002">
    <property type="entry name" value="DNA mismatch repair protein"/>
    <property type="match status" value="1"/>
</dbReference>
<evidence type="ECO:0000256" key="10">
    <source>
        <dbReference type="ARBA" id="ARBA00073545"/>
    </source>
</evidence>
<evidence type="ECO:0000313" key="16">
    <source>
        <dbReference type="Proteomes" id="UP000070544"/>
    </source>
</evidence>
<dbReference type="GO" id="GO:0140664">
    <property type="term" value="F:ATP-dependent DNA damage sensor activity"/>
    <property type="evidence" value="ECO:0007669"/>
    <property type="project" value="InterPro"/>
</dbReference>
<evidence type="ECO:0000256" key="9">
    <source>
        <dbReference type="ARBA" id="ARBA00023242"/>
    </source>
</evidence>
<evidence type="ECO:0000256" key="7">
    <source>
        <dbReference type="ARBA" id="ARBA00023125"/>
    </source>
</evidence>
<comment type="similarity">
    <text evidence="2 11">Belongs to the DNA mismatch repair MutS family.</text>
</comment>
<evidence type="ECO:0000256" key="2">
    <source>
        <dbReference type="ARBA" id="ARBA00006271"/>
    </source>
</evidence>
<dbReference type="InterPro" id="IPR007861">
    <property type="entry name" value="DNA_mismatch_repair_MutS_clamp"/>
</dbReference>
<dbReference type="GO" id="GO:0030983">
    <property type="term" value="F:mismatched DNA binding"/>
    <property type="evidence" value="ECO:0007669"/>
    <property type="project" value="InterPro"/>
</dbReference>
<dbReference type="SUPFAM" id="SSF52540">
    <property type="entry name" value="P-loop containing nucleoside triphosphate hydrolases"/>
    <property type="match status" value="1"/>
</dbReference>
<dbReference type="NCBIfam" id="NF003810">
    <property type="entry name" value="PRK05399.1"/>
    <property type="match status" value="1"/>
</dbReference>
<dbReference type="SUPFAM" id="SSF48334">
    <property type="entry name" value="DNA repair protein MutS, domain III"/>
    <property type="match status" value="1"/>
</dbReference>
<dbReference type="InterPro" id="IPR016151">
    <property type="entry name" value="DNA_mismatch_repair_MutS_N"/>
</dbReference>
<sequence>MGESFKDSNSFDLGRDNYFASFFKGLPEKPSSSSLRFFEKDNGKYYAFFGDDALHVANTVYKTTTALKYMGDLPYCTLSPVNALSHMRYLLTEKGYRVEVWSLEGSKKWRLSKSGSPGNLQDLEDLLFDSDKSLNSAPVVVALRVVTKDNQRIVGAALADASTRRLALSEFLDNELFCNLESYLLQTSAKEVLLAPPTASPSDQTDFNKLRSVADRCGVVITERKRSEFKEDDVESDLQRLVDENMSGRTELTLTASLGPLAALLKYLDLLRDESNFGQYTLARHDLDQYVRLDSAAVRSLDLGGMGAESTKSASLFSLLNHCKTAQGTRLLNQWIRQPLVAADTIDERQNLVSVLVDNPPVLQALQDHLKKVPDLVRLGKKFQRGKATLQDVVRIYQCVTQNSALVELLESYEGTHGGLVEKVWIDPVKKNDEDLEKFKELVDTTVDLDLKGHEFFVKADYDEGLGELKQRMEEAESGMVPEAKRVARELGLEYDKKLKFENKEPHGHYLRITTKDSSAVRNKKEYIELATQKAGVLFTTAKLRDLDRRYADAEAEYREKQRDIEKQIVEVAAGYFPILESLNDIMAQMDVIAAFAHASTHAPIPYVRPKIHPRGSEDSKIILKGLRHPLLEAQTDISFIPNDVELAKNGKSFHIITGPNMGGKSTYIRSVAIAVLMALMGCYVPATDDDGQPEVSIVDAVYCRVGSGDSQLRGISTFMMEMVETAAILRSATPDSLIVIDELGRGTSTYDGFGLAWAISEHIATNIRCHCLFATHFHELTVLADKVASVKNSHVTAYLGDGTITLLYKVHDGACDQSFGIHVAELAQFPQRVVQVAKRKAAELEEFTGKDDEEPPRPWKSSRSEIDDGTTIIRNFLADFASVPDLDKMPEQELLETVQGLKEKYKVEIDGNPFCNEVLAAYPG</sequence>
<keyword evidence="8 11" id="KW-0234">DNA repair</keyword>
<protein>
    <recommendedName>
        <fullName evidence="10">DNA mismatch repair protein MSH2</fullName>
    </recommendedName>
    <alternativeName>
        <fullName evidence="3">DNA mismatch repair protein Msh2</fullName>
    </alternativeName>
</protein>
<evidence type="ECO:0000313" key="15">
    <source>
        <dbReference type="EMBL" id="KXS20715.1"/>
    </source>
</evidence>
<dbReference type="Gene3D" id="3.30.420.110">
    <property type="entry name" value="MutS, connector domain"/>
    <property type="match status" value="1"/>
</dbReference>
<dbReference type="Pfam" id="PF05188">
    <property type="entry name" value="MutS_II"/>
    <property type="match status" value="1"/>
</dbReference>
<dbReference type="InterPro" id="IPR036187">
    <property type="entry name" value="DNA_mismatch_repair_MutS_sf"/>
</dbReference>
<keyword evidence="12" id="KW-0175">Coiled coil</keyword>
<keyword evidence="9" id="KW-0539">Nucleus</keyword>
<dbReference type="GO" id="GO:0006298">
    <property type="term" value="P:mismatch repair"/>
    <property type="evidence" value="ECO:0007669"/>
    <property type="project" value="InterPro"/>
</dbReference>
<dbReference type="PROSITE" id="PS00486">
    <property type="entry name" value="DNA_MISMATCH_REPAIR_2"/>
    <property type="match status" value="1"/>
</dbReference>
<accession>A0A139AW63</accession>
<dbReference type="Proteomes" id="UP000070544">
    <property type="component" value="Unassembled WGS sequence"/>
</dbReference>
<dbReference type="GO" id="GO:0005524">
    <property type="term" value="F:ATP binding"/>
    <property type="evidence" value="ECO:0007669"/>
    <property type="project" value="UniProtKB-KW"/>
</dbReference>
<dbReference type="InterPro" id="IPR036678">
    <property type="entry name" value="MutS_con_dom_sf"/>
</dbReference>
<keyword evidence="4 11" id="KW-0547">Nucleotide-binding</keyword>
<dbReference type="PIRSF" id="PIRSF005813">
    <property type="entry name" value="MSH2"/>
    <property type="match status" value="1"/>
</dbReference>
<gene>
    <name evidence="15" type="ORF">M427DRAFT_27833</name>
</gene>
<dbReference type="GO" id="GO:0006312">
    <property type="term" value="P:mitotic recombination"/>
    <property type="evidence" value="ECO:0007669"/>
    <property type="project" value="TreeGrafter"/>
</dbReference>
<dbReference type="InterPro" id="IPR011184">
    <property type="entry name" value="DNA_mismatch_repair_Msh2"/>
</dbReference>
<dbReference type="EMBL" id="KQ965734">
    <property type="protein sequence ID" value="KXS20715.1"/>
    <property type="molecule type" value="Genomic_DNA"/>
</dbReference>
<keyword evidence="7 11" id="KW-0238">DNA-binding</keyword>
<feature type="coiled-coil region" evidence="12">
    <location>
        <begin position="544"/>
        <end position="571"/>
    </location>
</feature>
<feature type="domain" description="DNA mismatch repair proteins mutS family" evidence="14">
    <location>
        <begin position="737"/>
        <end position="753"/>
    </location>
</feature>